<dbReference type="Proteomes" id="UP000004371">
    <property type="component" value="Unassembled WGS sequence"/>
</dbReference>
<dbReference type="GO" id="GO:0003677">
    <property type="term" value="F:DNA binding"/>
    <property type="evidence" value="ECO:0007669"/>
    <property type="project" value="UniProtKB-UniRule"/>
</dbReference>
<evidence type="ECO:0000313" key="7">
    <source>
        <dbReference type="Proteomes" id="UP000004371"/>
    </source>
</evidence>
<proteinExistence type="predicted"/>
<keyword evidence="7" id="KW-1185">Reference proteome</keyword>
<keyword evidence="3" id="KW-0804">Transcription</keyword>
<dbReference type="EMBL" id="AEVS01000071">
    <property type="protein sequence ID" value="EGA65385.1"/>
    <property type="molecule type" value="Genomic_DNA"/>
</dbReference>
<dbReference type="Pfam" id="PF16925">
    <property type="entry name" value="TetR_C_13"/>
    <property type="match status" value="1"/>
</dbReference>
<dbReference type="AlphaFoldDB" id="E8LV00"/>
<dbReference type="Gene3D" id="1.10.10.60">
    <property type="entry name" value="Homeodomain-like"/>
    <property type="match status" value="1"/>
</dbReference>
<dbReference type="PANTHER" id="PTHR47506:SF1">
    <property type="entry name" value="HTH-TYPE TRANSCRIPTIONAL REGULATOR YJDC"/>
    <property type="match status" value="1"/>
</dbReference>
<protein>
    <recommendedName>
        <fullName evidence="5">HTH tetR-type domain-containing protein</fullName>
    </recommendedName>
</protein>
<organism evidence="6 7">
    <name type="scientific">Vibrio brasiliensis LMG 20546</name>
    <dbReference type="NCBI Taxonomy" id="945543"/>
    <lineage>
        <taxon>Bacteria</taxon>
        <taxon>Pseudomonadati</taxon>
        <taxon>Pseudomonadota</taxon>
        <taxon>Gammaproteobacteria</taxon>
        <taxon>Vibrionales</taxon>
        <taxon>Vibrionaceae</taxon>
        <taxon>Vibrio</taxon>
        <taxon>Vibrio oreintalis group</taxon>
    </lineage>
</organism>
<dbReference type="InterPro" id="IPR023772">
    <property type="entry name" value="DNA-bd_HTH_TetR-type_CS"/>
</dbReference>
<feature type="DNA-binding region" description="H-T-H motif" evidence="4">
    <location>
        <begin position="29"/>
        <end position="48"/>
    </location>
</feature>
<dbReference type="SUPFAM" id="SSF48498">
    <property type="entry name" value="Tetracyclin repressor-like, C-terminal domain"/>
    <property type="match status" value="1"/>
</dbReference>
<dbReference type="STRING" id="945543.VIBR0546_13905"/>
<dbReference type="InterPro" id="IPR011075">
    <property type="entry name" value="TetR_C"/>
</dbReference>
<dbReference type="eggNOG" id="COG1309">
    <property type="taxonomic scope" value="Bacteria"/>
</dbReference>
<dbReference type="PROSITE" id="PS01081">
    <property type="entry name" value="HTH_TETR_1"/>
    <property type="match status" value="1"/>
</dbReference>
<comment type="caution">
    <text evidence="6">The sequence shown here is derived from an EMBL/GenBank/DDBJ whole genome shotgun (WGS) entry which is preliminary data.</text>
</comment>
<dbReference type="RefSeq" id="WP_006879664.1">
    <property type="nucleotide sequence ID" value="NZ_AEVS01000071.1"/>
</dbReference>
<dbReference type="InterPro" id="IPR001647">
    <property type="entry name" value="HTH_TetR"/>
</dbReference>
<dbReference type="Gene3D" id="1.10.357.10">
    <property type="entry name" value="Tetracycline Repressor, domain 2"/>
    <property type="match status" value="1"/>
</dbReference>
<dbReference type="InterPro" id="IPR009057">
    <property type="entry name" value="Homeodomain-like_sf"/>
</dbReference>
<evidence type="ECO:0000256" key="2">
    <source>
        <dbReference type="ARBA" id="ARBA00023125"/>
    </source>
</evidence>
<sequence>MPWEKSFDIDDAVDRATELFWEKGYHSTSLADLMKATGVQKGSFYNAFGNKKKLFTMSVLKYEREQRKEILAELELLGDPLQAIETFFDSLIEQSITDEKKKGCFLINLALDMPNQDEDIQIIVKKGLGETEAFFERQIALGLEMGVIPQTVDAKREASGLMTLLVGLRVLSRGTYSTDALYTIKNQALRLLQ</sequence>
<gene>
    <name evidence="6" type="ORF">VIBR0546_13905</name>
</gene>
<dbReference type="InterPro" id="IPR036271">
    <property type="entry name" value="Tet_transcr_reg_TetR-rel_C_sf"/>
</dbReference>
<keyword evidence="2 4" id="KW-0238">DNA-binding</keyword>
<reference evidence="6 7" key="1">
    <citation type="journal article" date="2012" name="Int. J. Syst. Evol. Microbiol.">
        <title>Vibrio caribbeanicus sp. nov., isolated from the marine sponge Scleritoderma cyanea.</title>
        <authorList>
            <person name="Hoffmann M."/>
            <person name="Monday S.R."/>
            <person name="Allard M.W."/>
            <person name="Strain E.A."/>
            <person name="Whittaker P."/>
            <person name="Naum M."/>
            <person name="McCarthy P.J."/>
            <person name="Lopez J.V."/>
            <person name="Fischer M."/>
            <person name="Brown E.W."/>
        </authorList>
    </citation>
    <scope>NUCLEOTIDE SEQUENCE [LARGE SCALE GENOMIC DNA]</scope>
    <source>
        <strain evidence="6 7">LMG 20546</strain>
    </source>
</reference>
<dbReference type="OrthoDB" id="270177at2"/>
<evidence type="ECO:0000313" key="6">
    <source>
        <dbReference type="EMBL" id="EGA65385.1"/>
    </source>
</evidence>
<dbReference type="PANTHER" id="PTHR47506">
    <property type="entry name" value="TRANSCRIPTIONAL REGULATORY PROTEIN"/>
    <property type="match status" value="1"/>
</dbReference>
<dbReference type="PRINTS" id="PR00455">
    <property type="entry name" value="HTHTETR"/>
</dbReference>
<keyword evidence="1" id="KW-0805">Transcription regulation</keyword>
<dbReference type="PROSITE" id="PS50977">
    <property type="entry name" value="HTH_TETR_2"/>
    <property type="match status" value="1"/>
</dbReference>
<feature type="domain" description="HTH tetR-type" evidence="5">
    <location>
        <begin position="6"/>
        <end position="66"/>
    </location>
</feature>
<evidence type="ECO:0000256" key="4">
    <source>
        <dbReference type="PROSITE-ProRule" id="PRU00335"/>
    </source>
</evidence>
<evidence type="ECO:0000256" key="1">
    <source>
        <dbReference type="ARBA" id="ARBA00023015"/>
    </source>
</evidence>
<evidence type="ECO:0000259" key="5">
    <source>
        <dbReference type="PROSITE" id="PS50977"/>
    </source>
</evidence>
<name>E8LV00_9VIBR</name>
<accession>E8LV00</accession>
<evidence type="ECO:0000256" key="3">
    <source>
        <dbReference type="ARBA" id="ARBA00023163"/>
    </source>
</evidence>
<dbReference type="Pfam" id="PF00440">
    <property type="entry name" value="TetR_N"/>
    <property type="match status" value="1"/>
</dbReference>
<dbReference type="SUPFAM" id="SSF46689">
    <property type="entry name" value="Homeodomain-like"/>
    <property type="match status" value="1"/>
</dbReference>